<evidence type="ECO:0000256" key="1">
    <source>
        <dbReference type="SAM" id="MobiDB-lite"/>
    </source>
</evidence>
<name>A0AA35VK37_LACSI</name>
<feature type="region of interest" description="Disordered" evidence="1">
    <location>
        <begin position="1"/>
        <end position="37"/>
    </location>
</feature>
<organism evidence="2 3">
    <name type="scientific">Lactuca saligna</name>
    <name type="common">Willowleaf lettuce</name>
    <dbReference type="NCBI Taxonomy" id="75948"/>
    <lineage>
        <taxon>Eukaryota</taxon>
        <taxon>Viridiplantae</taxon>
        <taxon>Streptophyta</taxon>
        <taxon>Embryophyta</taxon>
        <taxon>Tracheophyta</taxon>
        <taxon>Spermatophyta</taxon>
        <taxon>Magnoliopsida</taxon>
        <taxon>eudicotyledons</taxon>
        <taxon>Gunneridae</taxon>
        <taxon>Pentapetalae</taxon>
        <taxon>asterids</taxon>
        <taxon>campanulids</taxon>
        <taxon>Asterales</taxon>
        <taxon>Asteraceae</taxon>
        <taxon>Cichorioideae</taxon>
        <taxon>Cichorieae</taxon>
        <taxon>Lactucinae</taxon>
        <taxon>Lactuca</taxon>
    </lineage>
</organism>
<sequence>MKIHTRPISSPGTTDDFPPPMMMFPRSKSKRGSRSRANPMFFRKINTTNDPTQEPSSPKVTCIGQVRVSRSNNKQPTTTTAFRSCRWLQKLKSGWFQRLRRTNLSFFRCDCCRKSENLPDSKRIEVNQATEYRKREIEDVIGPDNVILIPESPPRNAFLLTRSSSAPYRSSSLAYKFWESTIEKTRVDTEDDETGEKVNEGECINGNSEDESFFNGDEEFKAEPLNLSRSKMKLKWWLYICVKTI</sequence>
<reference evidence="2" key="1">
    <citation type="submission" date="2023-04" db="EMBL/GenBank/DDBJ databases">
        <authorList>
            <person name="Vijverberg K."/>
            <person name="Xiong W."/>
            <person name="Schranz E."/>
        </authorList>
    </citation>
    <scope>NUCLEOTIDE SEQUENCE</scope>
</reference>
<evidence type="ECO:0000313" key="2">
    <source>
        <dbReference type="EMBL" id="CAI9264442.1"/>
    </source>
</evidence>
<protein>
    <submittedName>
        <fullName evidence="2">Uncharacterized protein</fullName>
    </submittedName>
</protein>
<dbReference type="AlphaFoldDB" id="A0AA35VK37"/>
<dbReference type="EMBL" id="OX465086">
    <property type="protein sequence ID" value="CAI9264442.1"/>
    <property type="molecule type" value="Genomic_DNA"/>
</dbReference>
<gene>
    <name evidence="2" type="ORF">LSALG_LOCUS5092</name>
</gene>
<dbReference type="PANTHER" id="PTHR33448">
    <property type="entry name" value="CHLOROPLAST PROTEIN HCF243-RELATED"/>
    <property type="match status" value="1"/>
</dbReference>
<evidence type="ECO:0000313" key="3">
    <source>
        <dbReference type="Proteomes" id="UP001177003"/>
    </source>
</evidence>
<dbReference type="PANTHER" id="PTHR33448:SF10">
    <property type="entry name" value="PROTAMINE P1 FAMILY PROTEIN"/>
    <property type="match status" value="1"/>
</dbReference>
<proteinExistence type="predicted"/>
<accession>A0AA35VK37</accession>
<keyword evidence="3" id="KW-1185">Reference proteome</keyword>
<dbReference type="Proteomes" id="UP001177003">
    <property type="component" value="Chromosome 0"/>
</dbReference>